<accession>A0AA37UWZ0</accession>
<dbReference type="GO" id="GO:0043565">
    <property type="term" value="F:sequence-specific DNA binding"/>
    <property type="evidence" value="ECO:0007669"/>
    <property type="project" value="InterPro"/>
</dbReference>
<gene>
    <name evidence="5" type="ORF">MmonteBS_13770</name>
    <name evidence="6" type="ORF">NJB18185_22910</name>
</gene>
<dbReference type="Proteomes" id="UP001139505">
    <property type="component" value="Unassembled WGS sequence"/>
</dbReference>
<organism evidence="6 8">
    <name type="scientific">Mycobacterium montefiorense</name>
    <dbReference type="NCBI Taxonomy" id="154654"/>
    <lineage>
        <taxon>Bacteria</taxon>
        <taxon>Bacillati</taxon>
        <taxon>Actinomycetota</taxon>
        <taxon>Actinomycetes</taxon>
        <taxon>Mycobacteriales</taxon>
        <taxon>Mycobacteriaceae</taxon>
        <taxon>Mycobacterium</taxon>
        <taxon>Mycobacterium simiae complex</taxon>
    </lineage>
</organism>
<reference evidence="6" key="3">
    <citation type="journal article" date="2022" name="Microbiol. Resour. Announc.">
        <title>Draft Genome Sequences of Eight Mycobacterium montefiorense Strains Isolated from Salamanders in Captivity.</title>
        <authorList>
            <person name="Komine T."/>
            <person name="Ihara H."/>
            <person name="Fukano H."/>
            <person name="Hoshino Y."/>
            <person name="Kurata O."/>
            <person name="Wada S."/>
        </authorList>
    </citation>
    <scope>NUCLEOTIDE SEQUENCE</scope>
    <source>
        <strain evidence="6">NJB18185</strain>
    </source>
</reference>
<dbReference type="Proteomes" id="UP000245060">
    <property type="component" value="Unassembled WGS sequence"/>
</dbReference>
<evidence type="ECO:0000259" key="4">
    <source>
        <dbReference type="PROSITE" id="PS01124"/>
    </source>
</evidence>
<protein>
    <recommendedName>
        <fullName evidence="4">HTH araC/xylS-type domain-containing protein</fullName>
    </recommendedName>
</protein>
<keyword evidence="1" id="KW-0805">Transcription regulation</keyword>
<feature type="domain" description="HTH araC/xylS-type" evidence="4">
    <location>
        <begin position="224"/>
        <end position="325"/>
    </location>
</feature>
<comment type="caution">
    <text evidence="6">The sequence shown here is derived from an EMBL/GenBank/DDBJ whole genome shotgun (WGS) entry which is preliminary data.</text>
</comment>
<evidence type="ECO:0000256" key="2">
    <source>
        <dbReference type="ARBA" id="ARBA00023125"/>
    </source>
</evidence>
<dbReference type="InterPro" id="IPR018060">
    <property type="entry name" value="HTH_AraC"/>
</dbReference>
<dbReference type="PROSITE" id="PS01124">
    <property type="entry name" value="HTH_ARAC_FAMILY_2"/>
    <property type="match status" value="1"/>
</dbReference>
<name>A0AA37UWZ0_9MYCO</name>
<dbReference type="PANTHER" id="PTHR46796">
    <property type="entry name" value="HTH-TYPE TRANSCRIPTIONAL ACTIVATOR RHAS-RELATED"/>
    <property type="match status" value="1"/>
</dbReference>
<dbReference type="Pfam" id="PF14525">
    <property type="entry name" value="AraC_binding_2"/>
    <property type="match status" value="1"/>
</dbReference>
<evidence type="ECO:0000256" key="1">
    <source>
        <dbReference type="ARBA" id="ARBA00023015"/>
    </source>
</evidence>
<dbReference type="Gene3D" id="1.10.10.60">
    <property type="entry name" value="Homeodomain-like"/>
    <property type="match status" value="1"/>
</dbReference>
<dbReference type="SMART" id="SM00342">
    <property type="entry name" value="HTH_ARAC"/>
    <property type="match status" value="1"/>
</dbReference>
<dbReference type="InterPro" id="IPR050204">
    <property type="entry name" value="AraC_XylS_family_regulators"/>
</dbReference>
<keyword evidence="7" id="KW-1185">Reference proteome</keyword>
<dbReference type="GO" id="GO:0003700">
    <property type="term" value="F:DNA-binding transcription factor activity"/>
    <property type="evidence" value="ECO:0007669"/>
    <property type="project" value="InterPro"/>
</dbReference>
<dbReference type="Pfam" id="PF12833">
    <property type="entry name" value="HTH_18"/>
    <property type="match status" value="1"/>
</dbReference>
<evidence type="ECO:0000313" key="8">
    <source>
        <dbReference type="Proteomes" id="UP001139505"/>
    </source>
</evidence>
<dbReference type="EMBL" id="BFCH01000009">
    <property type="protein sequence ID" value="GBG37005.1"/>
    <property type="molecule type" value="Genomic_DNA"/>
</dbReference>
<dbReference type="PANTHER" id="PTHR46796:SF12">
    <property type="entry name" value="HTH-TYPE DNA-BINDING TRANSCRIPTIONAL ACTIVATOR EUTR"/>
    <property type="match status" value="1"/>
</dbReference>
<proteinExistence type="predicted"/>
<sequence>MTESPTADPSDTHIWKSAKSFDDFATVCCGRRHMSMLTDPESFAMSHREARIGAATVSEIAIGSELSMDAGELCGSYRIIVLCSGRSEGAYRGLSFLGGPGAVAVYPPQGRAAARWSAGSRLISFKIYGCAVDDALSDALGWQVMSQPDFTPVMPTGASATRSWINMVALFKDQVFQPDSVLYQPLVGLPFVDSLVRGFLLAADHPHREALAKDVRLFAPRAIRSAIEIIEEEAHLPLTLTSIATRAHISVRTLQQGFQRHLDTSPMAYLREVRLRRAHQSLLRSDPSTVTVASVAYRWGFTNLGRFAAAHSARYRETPTETLRRRAFQRFTADERVNVRIVRRR</sequence>
<dbReference type="EMBL" id="BQYH01000015">
    <property type="protein sequence ID" value="GKU72519.1"/>
    <property type="molecule type" value="Genomic_DNA"/>
</dbReference>
<evidence type="ECO:0000313" key="7">
    <source>
        <dbReference type="Proteomes" id="UP000245060"/>
    </source>
</evidence>
<evidence type="ECO:0000313" key="5">
    <source>
        <dbReference type="EMBL" id="GBG37005.1"/>
    </source>
</evidence>
<dbReference type="InterPro" id="IPR009057">
    <property type="entry name" value="Homeodomain-like_sf"/>
</dbReference>
<reference evidence="6" key="4">
    <citation type="submission" date="2022-04" db="EMBL/GenBank/DDBJ databases">
        <authorList>
            <person name="Komine T."/>
            <person name="Fukano H."/>
            <person name="Wada S."/>
        </authorList>
    </citation>
    <scope>NUCLEOTIDE SEQUENCE</scope>
    <source>
        <strain evidence="6">NJB18185</strain>
    </source>
</reference>
<keyword evidence="3" id="KW-0804">Transcription</keyword>
<evidence type="ECO:0000313" key="6">
    <source>
        <dbReference type="EMBL" id="GKU72519.1"/>
    </source>
</evidence>
<dbReference type="RefSeq" id="WP_133250987.1">
    <property type="nucleotide sequence ID" value="NZ_BFCH01000009.1"/>
</dbReference>
<dbReference type="SUPFAM" id="SSF46689">
    <property type="entry name" value="Homeodomain-like"/>
    <property type="match status" value="2"/>
</dbReference>
<evidence type="ECO:0000256" key="3">
    <source>
        <dbReference type="ARBA" id="ARBA00023163"/>
    </source>
</evidence>
<reference evidence="5" key="1">
    <citation type="journal article" date="2018" name="Genome Announc.">
        <title>Draft Genome Sequence of Mycobacterium montefiorense Isolated from Japanese Black Salamander (Hynobius nigrescens).</title>
        <authorList>
            <person name="Fukano H."/>
            <person name="Yoshida M."/>
            <person name="Shimizu A."/>
            <person name="Iwao H."/>
            <person name="Katayama Y."/>
            <person name="Omatsu T."/>
            <person name="Mizutani T."/>
            <person name="Kurata O."/>
            <person name="Wada S."/>
            <person name="Hoshino Y."/>
        </authorList>
    </citation>
    <scope>NUCLEOTIDE SEQUENCE</scope>
    <source>
        <strain evidence="5">BS</strain>
    </source>
</reference>
<keyword evidence="2" id="KW-0238">DNA-binding</keyword>
<reference evidence="7" key="2">
    <citation type="submission" date="2018-04" db="EMBL/GenBank/DDBJ databases">
        <title>Draft genome sequence of Mycobacterium montefiorense isolated from Japanese black salamander.</title>
        <authorList>
            <person name="Fukano H."/>
            <person name="Yoshida M."/>
            <person name="Shimizu A."/>
            <person name="Iwao H."/>
            <person name="Kurata O."/>
            <person name="Katayama Y."/>
            <person name="Omatsu T."/>
            <person name="Mizutani T."/>
            <person name="Wada S."/>
            <person name="Hoshino Y."/>
        </authorList>
    </citation>
    <scope>NUCLEOTIDE SEQUENCE [LARGE SCALE GENOMIC DNA]</scope>
    <source>
        <strain evidence="7">BS</strain>
    </source>
</reference>
<dbReference type="InterPro" id="IPR035418">
    <property type="entry name" value="AraC-bd_2"/>
</dbReference>
<dbReference type="AlphaFoldDB" id="A0AA37UWZ0"/>